<evidence type="ECO:0000313" key="2">
    <source>
        <dbReference type="Proteomes" id="UP001280121"/>
    </source>
</evidence>
<reference evidence="1" key="1">
    <citation type="journal article" date="2023" name="Plant J.">
        <title>Genome sequences and population genomics provide insights into the demographic history, inbreeding, and mutation load of two 'living fossil' tree species of Dipteronia.</title>
        <authorList>
            <person name="Feng Y."/>
            <person name="Comes H.P."/>
            <person name="Chen J."/>
            <person name="Zhu S."/>
            <person name="Lu R."/>
            <person name="Zhang X."/>
            <person name="Li P."/>
            <person name="Qiu J."/>
            <person name="Olsen K.M."/>
            <person name="Qiu Y."/>
        </authorList>
    </citation>
    <scope>NUCLEOTIDE SEQUENCE</scope>
    <source>
        <strain evidence="1">KIB01</strain>
    </source>
</reference>
<dbReference type="AlphaFoldDB" id="A0AAD9X2V5"/>
<name>A0AAD9X2V5_9ROSI</name>
<dbReference type="Proteomes" id="UP001280121">
    <property type="component" value="Unassembled WGS sequence"/>
</dbReference>
<evidence type="ECO:0000313" key="1">
    <source>
        <dbReference type="EMBL" id="KAK2651768.1"/>
    </source>
</evidence>
<dbReference type="EMBL" id="JANJYI010000004">
    <property type="protein sequence ID" value="KAK2651768.1"/>
    <property type="molecule type" value="Genomic_DNA"/>
</dbReference>
<organism evidence="1 2">
    <name type="scientific">Dipteronia dyeriana</name>
    <dbReference type="NCBI Taxonomy" id="168575"/>
    <lineage>
        <taxon>Eukaryota</taxon>
        <taxon>Viridiplantae</taxon>
        <taxon>Streptophyta</taxon>
        <taxon>Embryophyta</taxon>
        <taxon>Tracheophyta</taxon>
        <taxon>Spermatophyta</taxon>
        <taxon>Magnoliopsida</taxon>
        <taxon>eudicotyledons</taxon>
        <taxon>Gunneridae</taxon>
        <taxon>Pentapetalae</taxon>
        <taxon>rosids</taxon>
        <taxon>malvids</taxon>
        <taxon>Sapindales</taxon>
        <taxon>Sapindaceae</taxon>
        <taxon>Hippocastanoideae</taxon>
        <taxon>Acereae</taxon>
        <taxon>Dipteronia</taxon>
    </lineage>
</organism>
<gene>
    <name evidence="1" type="ORF">Ddye_011624</name>
</gene>
<comment type="caution">
    <text evidence="1">The sequence shown here is derived from an EMBL/GenBank/DDBJ whole genome shotgun (WGS) entry which is preliminary data.</text>
</comment>
<protein>
    <submittedName>
        <fullName evidence="1">Uncharacterized protein</fullName>
    </submittedName>
</protein>
<accession>A0AAD9X2V5</accession>
<sequence>MINDEDNYKQQNNLCFKRLCGEQGQECWSTPATSKSWGVRHEWNWQNNTTNNLSYNAEITNRSLHGSLFAVNINNGLSCVIMHGIYSGAREVIRQIGIEISKRRYQGAKRPRNFLQLIFRRFGATDFQQYLIGSNG</sequence>
<proteinExistence type="predicted"/>
<keyword evidence="2" id="KW-1185">Reference proteome</keyword>